<keyword evidence="12 15" id="KW-0472">Membrane</keyword>
<dbReference type="InterPro" id="IPR017972">
    <property type="entry name" value="Cyt_P450_CS"/>
</dbReference>
<evidence type="ECO:0000256" key="5">
    <source>
        <dbReference type="ARBA" id="ARBA00022617"/>
    </source>
</evidence>
<organism evidence="16 17">
    <name type="scientific">Serendipita vermifera MAFF 305830</name>
    <dbReference type="NCBI Taxonomy" id="933852"/>
    <lineage>
        <taxon>Eukaryota</taxon>
        <taxon>Fungi</taxon>
        <taxon>Dikarya</taxon>
        <taxon>Basidiomycota</taxon>
        <taxon>Agaricomycotina</taxon>
        <taxon>Agaricomycetes</taxon>
        <taxon>Sebacinales</taxon>
        <taxon>Serendipitaceae</taxon>
        <taxon>Serendipita</taxon>
    </lineage>
</organism>
<dbReference type="Proteomes" id="UP000054097">
    <property type="component" value="Unassembled WGS sequence"/>
</dbReference>
<proteinExistence type="inferred from homology"/>
<keyword evidence="8 15" id="KW-1133">Transmembrane helix</keyword>
<dbReference type="PANTHER" id="PTHR46300">
    <property type="entry name" value="P450, PUTATIVE (EUROFUNG)-RELATED-RELATED"/>
    <property type="match status" value="1"/>
</dbReference>
<dbReference type="GO" id="GO:0020037">
    <property type="term" value="F:heme binding"/>
    <property type="evidence" value="ECO:0007669"/>
    <property type="project" value="InterPro"/>
</dbReference>
<evidence type="ECO:0000256" key="15">
    <source>
        <dbReference type="SAM" id="Phobius"/>
    </source>
</evidence>
<evidence type="ECO:0000256" key="10">
    <source>
        <dbReference type="ARBA" id="ARBA00023004"/>
    </source>
</evidence>
<evidence type="ECO:0000256" key="1">
    <source>
        <dbReference type="ARBA" id="ARBA00001971"/>
    </source>
</evidence>
<evidence type="ECO:0008006" key="18">
    <source>
        <dbReference type="Google" id="ProtNLM"/>
    </source>
</evidence>
<dbReference type="AlphaFoldDB" id="A0A0C3BA26"/>
<dbReference type="InterPro" id="IPR002401">
    <property type="entry name" value="Cyt_P450_E_grp-I"/>
</dbReference>
<name>A0A0C3BA26_SERVB</name>
<keyword evidence="6 15" id="KW-0812">Transmembrane</keyword>
<evidence type="ECO:0000256" key="14">
    <source>
        <dbReference type="RuleBase" id="RU000461"/>
    </source>
</evidence>
<dbReference type="InterPro" id="IPR001128">
    <property type="entry name" value="Cyt_P450"/>
</dbReference>
<evidence type="ECO:0000256" key="6">
    <source>
        <dbReference type="ARBA" id="ARBA00022692"/>
    </source>
</evidence>
<keyword evidence="17" id="KW-1185">Reference proteome</keyword>
<evidence type="ECO:0000256" key="11">
    <source>
        <dbReference type="ARBA" id="ARBA00023033"/>
    </source>
</evidence>
<dbReference type="EMBL" id="KN824293">
    <property type="protein sequence ID" value="KIM28316.1"/>
    <property type="molecule type" value="Genomic_DNA"/>
</dbReference>
<evidence type="ECO:0000313" key="16">
    <source>
        <dbReference type="EMBL" id="KIM28316.1"/>
    </source>
</evidence>
<sequence length="515" mass="57629">MEHTLGYFADSPLKLAGITISIAVCYVLVQGLRKMSNMSNKVLTPPGPPRHFLIGNLLQFPKDRFYERCREWQKEYGDIVSIELPGTPMVILNSYEMVQELLNKRPNSTAGRKAGYMVLEVMGIHWSTAVIQPGLPHSAQRKMLRRGIGPQRVGSHDPIIEKNVAKLMLTLQNFQGDPHPILLRAVGRIVIEVTYGTKLPTAMSKGLSSWNIELTELTNHVFFKFWLVDIFHFLRFIPSWMPGAEFKRIGKRSTRLSEQIRHAPFEKAKALHKTGEIGHSLATDLLDEFGPSDNAMDALGVLYAAGSDTTSAAIMAFINALLLFPDVSKKVYEEVVGVTDGTRLPHISDRPNLPYSEAVWKEAFRWNAFVPMGIPHVNTQDEVINGYFIKSGTLINVNNGFILSDPKVWGDPENFRPERFLTDEASSLPNPLSVIFGYGMRVCPGMYLADRIGFYIGTTVAAVYDVVPLEGKSRPRPELADYTDGILRTPVGFGARFIPRDGQTLDLLKDVRLDD</sequence>
<reference evidence="16 17" key="1">
    <citation type="submission" date="2014-04" db="EMBL/GenBank/DDBJ databases">
        <authorList>
            <consortium name="DOE Joint Genome Institute"/>
            <person name="Kuo A."/>
            <person name="Zuccaro A."/>
            <person name="Kohler A."/>
            <person name="Nagy L.G."/>
            <person name="Floudas D."/>
            <person name="Copeland A."/>
            <person name="Barry K.W."/>
            <person name="Cichocki N."/>
            <person name="Veneault-Fourrey C."/>
            <person name="LaButti K."/>
            <person name="Lindquist E.A."/>
            <person name="Lipzen A."/>
            <person name="Lundell T."/>
            <person name="Morin E."/>
            <person name="Murat C."/>
            <person name="Sun H."/>
            <person name="Tunlid A."/>
            <person name="Henrissat B."/>
            <person name="Grigoriev I.V."/>
            <person name="Hibbett D.S."/>
            <person name="Martin F."/>
            <person name="Nordberg H.P."/>
            <person name="Cantor M.N."/>
            <person name="Hua S.X."/>
        </authorList>
    </citation>
    <scope>NUCLEOTIDE SEQUENCE [LARGE SCALE GENOMIC DNA]</scope>
    <source>
        <strain evidence="16 17">MAFF 305830</strain>
    </source>
</reference>
<evidence type="ECO:0000256" key="2">
    <source>
        <dbReference type="ARBA" id="ARBA00004370"/>
    </source>
</evidence>
<keyword evidence="11 14" id="KW-0503">Monooxygenase</keyword>
<comment type="similarity">
    <text evidence="4 14">Belongs to the cytochrome P450 family.</text>
</comment>
<evidence type="ECO:0000256" key="3">
    <source>
        <dbReference type="ARBA" id="ARBA00005179"/>
    </source>
</evidence>
<dbReference type="GO" id="GO:0005506">
    <property type="term" value="F:iron ion binding"/>
    <property type="evidence" value="ECO:0007669"/>
    <property type="project" value="InterPro"/>
</dbReference>
<dbReference type="STRING" id="933852.A0A0C3BA26"/>
<dbReference type="Pfam" id="PF00067">
    <property type="entry name" value="p450"/>
    <property type="match status" value="1"/>
</dbReference>
<evidence type="ECO:0000256" key="12">
    <source>
        <dbReference type="ARBA" id="ARBA00023136"/>
    </source>
</evidence>
<comment type="pathway">
    <text evidence="3">Secondary metabolite biosynthesis.</text>
</comment>
<comment type="subcellular location">
    <subcellularLocation>
        <location evidence="2">Membrane</location>
    </subcellularLocation>
</comment>
<evidence type="ECO:0000256" key="8">
    <source>
        <dbReference type="ARBA" id="ARBA00022989"/>
    </source>
</evidence>
<gene>
    <name evidence="16" type="ORF">M408DRAFT_23719</name>
</gene>
<dbReference type="SUPFAM" id="SSF48264">
    <property type="entry name" value="Cytochrome P450"/>
    <property type="match status" value="1"/>
</dbReference>
<dbReference type="PRINTS" id="PR00463">
    <property type="entry name" value="EP450I"/>
</dbReference>
<dbReference type="OrthoDB" id="2789670at2759"/>
<keyword evidence="10 13" id="KW-0408">Iron</keyword>
<evidence type="ECO:0000256" key="4">
    <source>
        <dbReference type="ARBA" id="ARBA00010617"/>
    </source>
</evidence>
<keyword evidence="7 13" id="KW-0479">Metal-binding</keyword>
<evidence type="ECO:0000313" key="17">
    <source>
        <dbReference type="Proteomes" id="UP000054097"/>
    </source>
</evidence>
<reference evidence="17" key="2">
    <citation type="submission" date="2015-01" db="EMBL/GenBank/DDBJ databases">
        <title>Evolutionary Origins and Diversification of the Mycorrhizal Mutualists.</title>
        <authorList>
            <consortium name="DOE Joint Genome Institute"/>
            <consortium name="Mycorrhizal Genomics Consortium"/>
            <person name="Kohler A."/>
            <person name="Kuo A."/>
            <person name="Nagy L.G."/>
            <person name="Floudas D."/>
            <person name="Copeland A."/>
            <person name="Barry K.W."/>
            <person name="Cichocki N."/>
            <person name="Veneault-Fourrey C."/>
            <person name="LaButti K."/>
            <person name="Lindquist E.A."/>
            <person name="Lipzen A."/>
            <person name="Lundell T."/>
            <person name="Morin E."/>
            <person name="Murat C."/>
            <person name="Riley R."/>
            <person name="Ohm R."/>
            <person name="Sun H."/>
            <person name="Tunlid A."/>
            <person name="Henrissat B."/>
            <person name="Grigoriev I.V."/>
            <person name="Hibbett D.S."/>
            <person name="Martin F."/>
        </authorList>
    </citation>
    <scope>NUCLEOTIDE SEQUENCE [LARGE SCALE GENOMIC DNA]</scope>
    <source>
        <strain evidence="17">MAFF 305830</strain>
    </source>
</reference>
<evidence type="ECO:0000256" key="7">
    <source>
        <dbReference type="ARBA" id="ARBA00022723"/>
    </source>
</evidence>
<accession>A0A0C3BA26</accession>
<dbReference type="Gene3D" id="1.10.630.10">
    <property type="entry name" value="Cytochrome P450"/>
    <property type="match status" value="1"/>
</dbReference>
<dbReference type="InterPro" id="IPR050364">
    <property type="entry name" value="Cytochrome_P450_fung"/>
</dbReference>
<keyword evidence="5 13" id="KW-0349">Heme</keyword>
<comment type="cofactor">
    <cofactor evidence="1 13">
        <name>heme</name>
        <dbReference type="ChEBI" id="CHEBI:30413"/>
    </cofactor>
</comment>
<dbReference type="GO" id="GO:0004497">
    <property type="term" value="F:monooxygenase activity"/>
    <property type="evidence" value="ECO:0007669"/>
    <property type="project" value="UniProtKB-KW"/>
</dbReference>
<evidence type="ECO:0000256" key="13">
    <source>
        <dbReference type="PIRSR" id="PIRSR602401-1"/>
    </source>
</evidence>
<dbReference type="HOGENOM" id="CLU_001570_2_3_1"/>
<dbReference type="PROSITE" id="PS00086">
    <property type="entry name" value="CYTOCHROME_P450"/>
    <property type="match status" value="1"/>
</dbReference>
<dbReference type="GO" id="GO:0016020">
    <property type="term" value="C:membrane"/>
    <property type="evidence" value="ECO:0007669"/>
    <property type="project" value="UniProtKB-SubCell"/>
</dbReference>
<protein>
    <recommendedName>
        <fullName evidence="18">Cytochrome P450</fullName>
    </recommendedName>
</protein>
<dbReference type="InterPro" id="IPR036396">
    <property type="entry name" value="Cyt_P450_sf"/>
</dbReference>
<feature type="transmembrane region" description="Helical" evidence="15">
    <location>
        <begin position="12"/>
        <end position="29"/>
    </location>
</feature>
<feature type="binding site" description="axial binding residue" evidence="13">
    <location>
        <position position="443"/>
    </location>
    <ligand>
        <name>heme</name>
        <dbReference type="ChEBI" id="CHEBI:30413"/>
    </ligand>
    <ligandPart>
        <name>Fe</name>
        <dbReference type="ChEBI" id="CHEBI:18248"/>
    </ligandPart>
</feature>
<dbReference type="PANTHER" id="PTHR46300:SF2">
    <property type="entry name" value="CYTOCHROME P450 MONOOXYGENASE ALNH-RELATED"/>
    <property type="match status" value="1"/>
</dbReference>
<evidence type="ECO:0000256" key="9">
    <source>
        <dbReference type="ARBA" id="ARBA00023002"/>
    </source>
</evidence>
<keyword evidence="9 14" id="KW-0560">Oxidoreductase</keyword>
<dbReference type="GO" id="GO:0016705">
    <property type="term" value="F:oxidoreductase activity, acting on paired donors, with incorporation or reduction of molecular oxygen"/>
    <property type="evidence" value="ECO:0007669"/>
    <property type="project" value="InterPro"/>
</dbReference>